<evidence type="ECO:0000256" key="6">
    <source>
        <dbReference type="ARBA" id="ARBA00023163"/>
    </source>
</evidence>
<dbReference type="SMART" id="SM00066">
    <property type="entry name" value="GAL4"/>
    <property type="match status" value="1"/>
</dbReference>
<comment type="caution">
    <text evidence="10">The sequence shown here is derived from an EMBL/GenBank/DDBJ whole genome shotgun (WGS) entry which is preliminary data.</text>
</comment>
<dbReference type="VEuPathDB" id="FungiDB:B9J08_003992"/>
<dbReference type="GO" id="GO:0000981">
    <property type="term" value="F:DNA-binding transcription factor activity, RNA polymerase II-specific"/>
    <property type="evidence" value="ECO:0007669"/>
    <property type="project" value="InterPro"/>
</dbReference>
<dbReference type="InterPro" id="IPR007219">
    <property type="entry name" value="XnlR_reg_dom"/>
</dbReference>
<dbReference type="InterPro" id="IPR036864">
    <property type="entry name" value="Zn2-C6_fun-type_DNA-bd_sf"/>
</dbReference>
<dbReference type="VEuPathDB" id="FungiDB:CJJ09_000153"/>
<gene>
    <name evidence="10" type="ORF">QG37_08263</name>
</gene>
<evidence type="ECO:0000313" key="11">
    <source>
        <dbReference type="Proteomes" id="UP000037122"/>
    </source>
</evidence>
<keyword evidence="3" id="KW-0862">Zinc</keyword>
<feature type="compositionally biased region" description="Polar residues" evidence="8">
    <location>
        <begin position="638"/>
        <end position="653"/>
    </location>
</feature>
<evidence type="ECO:0000256" key="5">
    <source>
        <dbReference type="ARBA" id="ARBA00023125"/>
    </source>
</evidence>
<dbReference type="SMART" id="SM00906">
    <property type="entry name" value="Fungal_trans"/>
    <property type="match status" value="1"/>
</dbReference>
<dbReference type="Proteomes" id="UP000037122">
    <property type="component" value="Unassembled WGS sequence"/>
</dbReference>
<dbReference type="InterPro" id="IPR001138">
    <property type="entry name" value="Zn2Cys6_DnaBD"/>
</dbReference>
<feature type="compositionally biased region" description="Pro residues" evidence="8">
    <location>
        <begin position="726"/>
        <end position="745"/>
    </location>
</feature>
<feature type="region of interest" description="Disordered" evidence="8">
    <location>
        <begin position="677"/>
        <end position="696"/>
    </location>
</feature>
<feature type="region of interest" description="Disordered" evidence="8">
    <location>
        <begin position="721"/>
        <end position="814"/>
    </location>
</feature>
<evidence type="ECO:0000256" key="1">
    <source>
        <dbReference type="ARBA" id="ARBA00004123"/>
    </source>
</evidence>
<reference evidence="11" key="1">
    <citation type="journal article" date="2015" name="BMC Genomics">
        <title>Draft genome of a commonly misdiagnosed multidrug resistant pathogen Candida auris.</title>
        <authorList>
            <person name="Chatterjee S."/>
            <person name="Alampalli S.V."/>
            <person name="Nageshan R.K."/>
            <person name="Chettiar S.T."/>
            <person name="Joshi S."/>
            <person name="Tatu U.S."/>
        </authorList>
    </citation>
    <scope>NUCLEOTIDE SEQUENCE [LARGE SCALE GENOMIC DNA]</scope>
    <source>
        <strain evidence="11">6684</strain>
    </source>
</reference>
<dbReference type="CDD" id="cd00067">
    <property type="entry name" value="GAL4"/>
    <property type="match status" value="1"/>
</dbReference>
<dbReference type="CDD" id="cd12148">
    <property type="entry name" value="fungal_TF_MHR"/>
    <property type="match status" value="1"/>
</dbReference>
<dbReference type="PANTHER" id="PTHR31313:SF81">
    <property type="entry name" value="TY1 ENHANCER ACTIVATOR"/>
    <property type="match status" value="1"/>
</dbReference>
<keyword evidence="5" id="KW-0238">DNA-binding</keyword>
<dbReference type="VEuPathDB" id="FungiDB:CJI97_004031"/>
<protein>
    <recommendedName>
        <fullName evidence="9">Zn(2)-C6 fungal-type domain-containing protein</fullName>
    </recommendedName>
</protein>
<dbReference type="GO" id="GO:0003677">
    <property type="term" value="F:DNA binding"/>
    <property type="evidence" value="ECO:0007669"/>
    <property type="project" value="UniProtKB-KW"/>
</dbReference>
<evidence type="ECO:0000256" key="3">
    <source>
        <dbReference type="ARBA" id="ARBA00022833"/>
    </source>
</evidence>
<feature type="region of interest" description="Disordered" evidence="8">
    <location>
        <begin position="595"/>
        <end position="657"/>
    </location>
</feature>
<dbReference type="VEuPathDB" id="FungiDB:QG37_08263"/>
<keyword evidence="6" id="KW-0804">Transcription</keyword>
<dbReference type="Pfam" id="PF04082">
    <property type="entry name" value="Fungal_trans"/>
    <property type="match status" value="1"/>
</dbReference>
<dbReference type="SUPFAM" id="SSF57701">
    <property type="entry name" value="Zn2/Cys6 DNA-binding domain"/>
    <property type="match status" value="1"/>
</dbReference>
<dbReference type="VEuPathDB" id="FungiDB:CJJ07_002014"/>
<evidence type="ECO:0000313" key="10">
    <source>
        <dbReference type="EMBL" id="KND95488.1"/>
    </source>
</evidence>
<dbReference type="GO" id="GO:0008270">
    <property type="term" value="F:zinc ion binding"/>
    <property type="evidence" value="ECO:0007669"/>
    <property type="project" value="InterPro"/>
</dbReference>
<dbReference type="Pfam" id="PF00172">
    <property type="entry name" value="Zn_clus"/>
    <property type="match status" value="1"/>
</dbReference>
<dbReference type="VEuPathDB" id="FungiDB:CJI96_0002486"/>
<dbReference type="GO" id="GO:0006351">
    <property type="term" value="P:DNA-templated transcription"/>
    <property type="evidence" value="ECO:0007669"/>
    <property type="project" value="InterPro"/>
</dbReference>
<comment type="subcellular location">
    <subcellularLocation>
        <location evidence="1">Nucleus</location>
    </subcellularLocation>
</comment>
<dbReference type="AlphaFoldDB" id="A0A0L0NN57"/>
<dbReference type="PANTHER" id="PTHR31313">
    <property type="entry name" value="TY1 ENHANCER ACTIVATOR"/>
    <property type="match status" value="1"/>
</dbReference>
<keyword evidence="2" id="KW-0479">Metal-binding</keyword>
<keyword evidence="4" id="KW-0805">Transcription regulation</keyword>
<evidence type="ECO:0000259" key="9">
    <source>
        <dbReference type="PROSITE" id="PS50048"/>
    </source>
</evidence>
<dbReference type="InterPro" id="IPR051615">
    <property type="entry name" value="Transcr_Regulatory_Elem"/>
</dbReference>
<feature type="domain" description="Zn(2)-C6 fungal-type" evidence="9">
    <location>
        <begin position="13"/>
        <end position="42"/>
    </location>
</feature>
<dbReference type="EMBL" id="LGST01000073">
    <property type="protein sequence ID" value="KND95488.1"/>
    <property type="molecule type" value="Genomic_DNA"/>
</dbReference>
<keyword evidence="7" id="KW-0539">Nucleus</keyword>
<organism evidence="10 11">
    <name type="scientific">Candidozyma auris</name>
    <name type="common">Yeast</name>
    <name type="synonym">Candida auris</name>
    <dbReference type="NCBI Taxonomy" id="498019"/>
    <lineage>
        <taxon>Eukaryota</taxon>
        <taxon>Fungi</taxon>
        <taxon>Dikarya</taxon>
        <taxon>Ascomycota</taxon>
        <taxon>Saccharomycotina</taxon>
        <taxon>Pichiomycetes</taxon>
        <taxon>Metschnikowiaceae</taxon>
        <taxon>Candidozyma</taxon>
    </lineage>
</organism>
<evidence type="ECO:0000256" key="2">
    <source>
        <dbReference type="ARBA" id="ARBA00022723"/>
    </source>
</evidence>
<evidence type="ECO:0000256" key="8">
    <source>
        <dbReference type="SAM" id="MobiDB-lite"/>
    </source>
</evidence>
<dbReference type="PROSITE" id="PS00463">
    <property type="entry name" value="ZN2_CY6_FUNGAL_1"/>
    <property type="match status" value="1"/>
</dbReference>
<evidence type="ECO:0000256" key="7">
    <source>
        <dbReference type="ARBA" id="ARBA00023242"/>
    </source>
</evidence>
<sequence length="915" mass="104989">MSSVPAKKNRKVSCVHCRKLKRKCDGELPCLNCQKRNIVCEYSLTDRRSQRFSLVYIKSLETNAEIYENILNELVLLRGDKEALVAKLESLESTFPLTAPLRPLAQVLEEMASIQRSEESAESERAHLDDEENYYGPGSIYHFGEYTTPELLKELPLERIISSLETVHTNYNFIKSVVVNFFTHQWPSSNSYYLDKNAILTDLHKGNVFESPHLSEELLYAICANSELLSYEEADSYRLLALSKVYPAEVKLSIPLAQAYMLLAAHEFSLGKVTSGWQLSGSAMRMGYDLGFHHYGGPDATPQKNRLYFGFMYIDSYICMAVGRPYTIELKNMVVDRIPQEEDTDFYNLRDVVLLLELARPMLKATYEPVLFNKDPRINYLLKFNRSKMFNVKILKWKSDLPALSHWLLALLKAHDDLAFQNHNLKFLYWYVLLFVNKPFLHVPRQYLAAYIIEEMSKEVCLIVNLRLERMEVETRSLQLFPPDSFKFVRYEQTDPYHWATMDVCMITLLSHVIVTLIMDHPTHYLYLEKHLKTFTRYLNGVSARKYKCKSNAMERLLKRYFEWKSTRGDLTSKQSTSLMDTGVYEMKQLKETIDMPDESPYSTLTSTDHETPGSNYGVTSGSDSMLPSDRKLDDKTSTNQDPQILGRSSQRPPTIEEEPIFSQNTVYDAAMQQGQVGTFPQPSAPTMEQGKFDNSQVRPPYFVPPMPEYAQYPMAQQPQAYIPPQQVPPPPPHASSFHAPPPDTKPYNELPPNVQPNVIPPNAPSDHPMLYEPTPQSTHQNIHSGTQSTVSVPLSTMPTDPSLSSVPQITPNQYPQQYQQPFEHQPQGREEQAEPINAYDQGNVQSAPFYQAQMQQMQPSQSYTDFLGEQAPKDSDMVGQIIETLFRNTGEEFEAPIDQFNWEKLFDEKYAVMG</sequence>
<dbReference type="Gene3D" id="4.10.240.10">
    <property type="entry name" value="Zn(2)-C6 fungal-type DNA-binding domain"/>
    <property type="match status" value="1"/>
</dbReference>
<evidence type="ECO:0000256" key="4">
    <source>
        <dbReference type="ARBA" id="ARBA00023015"/>
    </source>
</evidence>
<dbReference type="PROSITE" id="PS50048">
    <property type="entry name" value="ZN2_CY6_FUNGAL_2"/>
    <property type="match status" value="1"/>
</dbReference>
<feature type="compositionally biased region" description="Polar residues" evidence="8">
    <location>
        <begin position="775"/>
        <end position="807"/>
    </location>
</feature>
<name>A0A0L0NN57_CANAR</name>
<dbReference type="GO" id="GO:0005634">
    <property type="term" value="C:nucleus"/>
    <property type="evidence" value="ECO:0007669"/>
    <property type="project" value="UniProtKB-SubCell"/>
</dbReference>
<proteinExistence type="predicted"/>
<feature type="compositionally biased region" description="Polar residues" evidence="8">
    <location>
        <begin position="601"/>
        <end position="626"/>
    </location>
</feature>
<accession>A0A0L0NN57</accession>